<keyword evidence="2" id="KW-0560">Oxidoreductase</keyword>
<sequence>MSDEIRVVAVLQGKPGTGKALGEALQRCVASSRLEAGCHFYTAHQDLADADRIVVIERWASQQALEAHKQTPHYRALGGEIGDLVTGAPQVSVLRSLGEA</sequence>
<feature type="domain" description="ABM" evidence="1">
    <location>
        <begin position="5"/>
        <end position="94"/>
    </location>
</feature>
<dbReference type="EMBL" id="JAPMXC010000002">
    <property type="protein sequence ID" value="MCY0387979.1"/>
    <property type="molecule type" value="Genomic_DNA"/>
</dbReference>
<dbReference type="PROSITE" id="PS51725">
    <property type="entry name" value="ABM"/>
    <property type="match status" value="1"/>
</dbReference>
<name>A0ABT3ZN83_9BURK</name>
<dbReference type="Gene3D" id="3.30.70.100">
    <property type="match status" value="1"/>
</dbReference>
<dbReference type="InterPro" id="IPR050744">
    <property type="entry name" value="AI-2_Isomerase_LsrG"/>
</dbReference>
<evidence type="ECO:0000313" key="3">
    <source>
        <dbReference type="Proteomes" id="UP001082899"/>
    </source>
</evidence>
<keyword evidence="3" id="KW-1185">Reference proteome</keyword>
<proteinExistence type="predicted"/>
<gene>
    <name evidence="2" type="ORF">OVY01_12170</name>
</gene>
<comment type="caution">
    <text evidence="2">The sequence shown here is derived from an EMBL/GenBank/DDBJ whole genome shotgun (WGS) entry which is preliminary data.</text>
</comment>
<organism evidence="2 3">
    <name type="scientific">Robbsia betulipollinis</name>
    <dbReference type="NCBI Taxonomy" id="2981849"/>
    <lineage>
        <taxon>Bacteria</taxon>
        <taxon>Pseudomonadati</taxon>
        <taxon>Pseudomonadota</taxon>
        <taxon>Betaproteobacteria</taxon>
        <taxon>Burkholderiales</taxon>
        <taxon>Burkholderiaceae</taxon>
        <taxon>Robbsia</taxon>
    </lineage>
</organism>
<dbReference type="RefSeq" id="WP_267847841.1">
    <property type="nucleotide sequence ID" value="NZ_JAPMXC010000002.1"/>
</dbReference>
<evidence type="ECO:0000259" key="1">
    <source>
        <dbReference type="PROSITE" id="PS51725"/>
    </source>
</evidence>
<evidence type="ECO:0000313" key="2">
    <source>
        <dbReference type="EMBL" id="MCY0387979.1"/>
    </source>
</evidence>
<protein>
    <submittedName>
        <fullName evidence="2">Quinol monooxygenase</fullName>
    </submittedName>
</protein>
<dbReference type="InterPro" id="IPR011008">
    <property type="entry name" value="Dimeric_a/b-barrel"/>
</dbReference>
<dbReference type="Pfam" id="PF03992">
    <property type="entry name" value="ABM"/>
    <property type="match status" value="1"/>
</dbReference>
<keyword evidence="2" id="KW-0503">Monooxygenase</keyword>
<dbReference type="PANTHER" id="PTHR33336:SF3">
    <property type="entry name" value="ABM DOMAIN-CONTAINING PROTEIN"/>
    <property type="match status" value="1"/>
</dbReference>
<dbReference type="Proteomes" id="UP001082899">
    <property type="component" value="Unassembled WGS sequence"/>
</dbReference>
<dbReference type="SUPFAM" id="SSF54909">
    <property type="entry name" value="Dimeric alpha+beta barrel"/>
    <property type="match status" value="1"/>
</dbReference>
<dbReference type="GO" id="GO:0004497">
    <property type="term" value="F:monooxygenase activity"/>
    <property type="evidence" value="ECO:0007669"/>
    <property type="project" value="UniProtKB-KW"/>
</dbReference>
<accession>A0ABT3ZN83</accession>
<reference evidence="2" key="1">
    <citation type="submission" date="2022-11" db="EMBL/GenBank/DDBJ databases">
        <title>Robbsia betulipollinis sp. nov., isolated from pollen of birch (Betula pendula).</title>
        <authorList>
            <person name="Shi H."/>
            <person name="Ambika Manirajan B."/>
            <person name="Ratering S."/>
            <person name="Geissler-Plaum R."/>
            <person name="Schnell S."/>
        </authorList>
    </citation>
    <scope>NUCLEOTIDE SEQUENCE</scope>
    <source>
        <strain evidence="2">Bb-Pol-6</strain>
    </source>
</reference>
<dbReference type="PANTHER" id="PTHR33336">
    <property type="entry name" value="QUINOL MONOOXYGENASE YGIN-RELATED"/>
    <property type="match status" value="1"/>
</dbReference>
<dbReference type="InterPro" id="IPR007138">
    <property type="entry name" value="ABM_dom"/>
</dbReference>